<dbReference type="InterPro" id="IPR003959">
    <property type="entry name" value="ATPase_AAA_core"/>
</dbReference>
<organism evidence="4 5">
    <name type="scientific">Thermostichus vulcanus str. 'Rupite'</name>
    <dbReference type="NCBI Taxonomy" id="2813851"/>
    <lineage>
        <taxon>Bacteria</taxon>
        <taxon>Bacillati</taxon>
        <taxon>Cyanobacteriota</taxon>
        <taxon>Cyanophyceae</taxon>
        <taxon>Thermostichales</taxon>
        <taxon>Thermostichaceae</taxon>
        <taxon>Thermostichus</taxon>
    </lineage>
</organism>
<gene>
    <name evidence="4" type="ORF">JX360_17130</name>
</gene>
<keyword evidence="5" id="KW-1185">Reference proteome</keyword>
<dbReference type="EMBL" id="JAFIRA010000088">
    <property type="protein sequence ID" value="MCJ2544602.1"/>
    <property type="molecule type" value="Genomic_DNA"/>
</dbReference>
<evidence type="ECO:0000256" key="1">
    <source>
        <dbReference type="ARBA" id="ARBA00022741"/>
    </source>
</evidence>
<protein>
    <submittedName>
        <fullName evidence="4">AAA family ATPase</fullName>
    </submittedName>
</protein>
<dbReference type="Pfam" id="PF00004">
    <property type="entry name" value="AAA"/>
    <property type="match status" value="1"/>
</dbReference>
<evidence type="ECO:0000259" key="3">
    <source>
        <dbReference type="Pfam" id="PF00004"/>
    </source>
</evidence>
<feature type="domain" description="ATPase AAA-type core" evidence="3">
    <location>
        <begin position="265"/>
        <end position="394"/>
    </location>
</feature>
<dbReference type="SUPFAM" id="SSF52540">
    <property type="entry name" value="P-loop containing nucleoside triphosphate hydrolases"/>
    <property type="match status" value="1"/>
</dbReference>
<evidence type="ECO:0000256" key="2">
    <source>
        <dbReference type="ARBA" id="ARBA00022840"/>
    </source>
</evidence>
<dbReference type="InterPro" id="IPR050221">
    <property type="entry name" value="26S_Proteasome_ATPase"/>
</dbReference>
<comment type="caution">
    <text evidence="4">The sequence shown here is derived from an EMBL/GenBank/DDBJ whole genome shotgun (WGS) entry which is preliminary data.</text>
</comment>
<keyword evidence="1" id="KW-0547">Nucleotide-binding</keyword>
<proteinExistence type="predicted"/>
<dbReference type="Gene3D" id="3.40.50.300">
    <property type="entry name" value="P-loop containing nucleotide triphosphate hydrolases"/>
    <property type="match status" value="1"/>
</dbReference>
<keyword evidence="2" id="KW-0067">ATP-binding</keyword>
<sequence>MDNGYDNYYPRYQQPTSQNLLGSGWRPLHRHFDAQYFWQLALRDPWDLIQKALDVCSDVANAVGRNEYSPLANLLNLFSENTRYEIDEFWNSITPPPPGPDYTFQNSLSTETPIQQQVSRDQIPIDYVLNRLQEITVLKILAYLGRPAQIIQVFMDRYFYYPIERFSGWEQIRSLGTVYAFWPAHQIWLQIETTYQSRRRYTLMGIDLKPLIRKVTYNLAVMLSGYQSRIGQIQSPYPISSFPAEIQTFTDQVQQRILQQERLAVLVHGIPGTGKTVWTQAVAHELLIPLGYVVFILDHEAVQEFIPPPYLERVCLIINEADNLAQNRASEVAQQSSKTERILSLLDGTLHQSVLDEEHPHCEQKLVVLMTCNTTERLDPAVLRKGRVDLVQEFTHRYV</sequence>
<evidence type="ECO:0000313" key="5">
    <source>
        <dbReference type="Proteomes" id="UP000830835"/>
    </source>
</evidence>
<name>A0ABT0CFW2_THEVL</name>
<dbReference type="Proteomes" id="UP000830835">
    <property type="component" value="Unassembled WGS sequence"/>
</dbReference>
<accession>A0ABT0CFW2</accession>
<reference evidence="4" key="1">
    <citation type="submission" date="2021-02" db="EMBL/GenBank/DDBJ databases">
        <title>The CRISPR/cas machinery reduction and long-range gene transfer in the hot spring cyanobacterium Synechococcus.</title>
        <authorList>
            <person name="Dvorak P."/>
            <person name="Jahodarova E."/>
            <person name="Hasler P."/>
            <person name="Poulickova A."/>
        </authorList>
    </citation>
    <scope>NUCLEOTIDE SEQUENCE</scope>
    <source>
        <strain evidence="4">Rupite</strain>
    </source>
</reference>
<evidence type="ECO:0000313" key="4">
    <source>
        <dbReference type="EMBL" id="MCJ2544602.1"/>
    </source>
</evidence>
<dbReference type="InterPro" id="IPR027417">
    <property type="entry name" value="P-loop_NTPase"/>
</dbReference>
<dbReference type="PANTHER" id="PTHR23073">
    <property type="entry name" value="26S PROTEASOME REGULATORY SUBUNIT"/>
    <property type="match status" value="1"/>
</dbReference>
<dbReference type="RefSeq" id="WP_244353366.1">
    <property type="nucleotide sequence ID" value="NZ_JAFIRA010000088.1"/>
</dbReference>